<evidence type="ECO:0000256" key="5">
    <source>
        <dbReference type="ARBA" id="ARBA00022927"/>
    </source>
</evidence>
<evidence type="ECO:0000313" key="13">
    <source>
        <dbReference type="Proteomes" id="UP000580856"/>
    </source>
</evidence>
<evidence type="ECO:0000256" key="3">
    <source>
        <dbReference type="ARBA" id="ARBA00022475"/>
    </source>
</evidence>
<evidence type="ECO:0000256" key="4">
    <source>
        <dbReference type="ARBA" id="ARBA00022692"/>
    </source>
</evidence>
<dbReference type="RefSeq" id="WP_167940447.1">
    <property type="nucleotide sequence ID" value="NZ_JAATJA010000001.1"/>
</dbReference>
<evidence type="ECO:0000256" key="11">
    <source>
        <dbReference type="SAM" id="MobiDB-lite"/>
    </source>
</evidence>
<evidence type="ECO:0000256" key="1">
    <source>
        <dbReference type="ARBA" id="ARBA00004167"/>
    </source>
</evidence>
<feature type="compositionally biased region" description="Basic and acidic residues" evidence="11">
    <location>
        <begin position="53"/>
        <end position="77"/>
    </location>
</feature>
<dbReference type="GO" id="GO:0006886">
    <property type="term" value="P:intracellular protein transport"/>
    <property type="evidence" value="ECO:0007669"/>
    <property type="project" value="UniProtKB-ARBA"/>
</dbReference>
<dbReference type="GO" id="GO:0033281">
    <property type="term" value="C:TAT protein transport complex"/>
    <property type="evidence" value="ECO:0007669"/>
    <property type="project" value="UniProtKB-UniRule"/>
</dbReference>
<keyword evidence="3 10" id="KW-1003">Cell membrane</keyword>
<keyword evidence="6 10" id="KW-1133">Transmembrane helix</keyword>
<evidence type="ECO:0000256" key="7">
    <source>
        <dbReference type="ARBA" id="ARBA00023010"/>
    </source>
</evidence>
<keyword evidence="4 10" id="KW-0812">Transmembrane</keyword>
<dbReference type="Gene3D" id="1.20.5.3310">
    <property type="match status" value="1"/>
</dbReference>
<gene>
    <name evidence="10" type="primary">tatA</name>
    <name evidence="12" type="ORF">GGQ74_001028</name>
</gene>
<accession>A0A846QGG8</accession>
<dbReference type="HAMAP" id="MF_00236">
    <property type="entry name" value="TatA_E"/>
    <property type="match status" value="1"/>
</dbReference>
<dbReference type="PRINTS" id="PR01506">
    <property type="entry name" value="TATBPROTEIN"/>
</dbReference>
<organism evidence="12 13">
    <name type="scientific">Desulfobaculum xiamenense</name>
    <dbReference type="NCBI Taxonomy" id="995050"/>
    <lineage>
        <taxon>Bacteria</taxon>
        <taxon>Pseudomonadati</taxon>
        <taxon>Thermodesulfobacteriota</taxon>
        <taxon>Desulfovibrionia</taxon>
        <taxon>Desulfovibrionales</taxon>
        <taxon>Desulfovibrionaceae</taxon>
        <taxon>Desulfobaculum</taxon>
    </lineage>
</organism>
<comment type="function">
    <text evidence="10">Part of the twin-arginine translocation (Tat) system that transports large folded proteins containing a characteristic twin-arginine motif in their signal peptide across membranes. TatA could form the protein-conducting channel of the Tat system.</text>
</comment>
<dbReference type="GO" id="GO:0043953">
    <property type="term" value="P:protein transport by the Tat complex"/>
    <property type="evidence" value="ECO:0007669"/>
    <property type="project" value="UniProtKB-UniRule"/>
</dbReference>
<dbReference type="Pfam" id="PF02416">
    <property type="entry name" value="TatA_B_E"/>
    <property type="match status" value="1"/>
</dbReference>
<evidence type="ECO:0000256" key="2">
    <source>
        <dbReference type="ARBA" id="ARBA00022448"/>
    </source>
</evidence>
<evidence type="ECO:0000256" key="9">
    <source>
        <dbReference type="ARBA" id="ARBA00025340"/>
    </source>
</evidence>
<protein>
    <recommendedName>
        <fullName evidence="10">Sec-independent protein translocase protein TatA</fullName>
    </recommendedName>
</protein>
<dbReference type="AlphaFoldDB" id="A0A846QGG8"/>
<dbReference type="PANTHER" id="PTHR33162:SF1">
    <property type="entry name" value="SEC-INDEPENDENT PROTEIN TRANSLOCASE PROTEIN TATA, CHLOROPLASTIC"/>
    <property type="match status" value="1"/>
</dbReference>
<keyword evidence="7 10" id="KW-0811">Translocation</keyword>
<sequence length="102" mass="10903">MFGIGSTELLLILGIALLVIGPKKLPQMARSLGKAMGEFKRVSSDVKRTIDAEVDRVERQERQDRAKAELKPEDASPRTETAASTQAAAAKPADAPADSKNA</sequence>
<comment type="caution">
    <text evidence="12">The sequence shown here is derived from an EMBL/GenBank/DDBJ whole genome shotgun (WGS) entry which is preliminary data.</text>
</comment>
<proteinExistence type="inferred from homology"/>
<keyword evidence="2 10" id="KW-0813">Transport</keyword>
<dbReference type="NCBIfam" id="TIGR01410">
    <property type="entry name" value="tatB"/>
    <property type="match status" value="1"/>
</dbReference>
<keyword evidence="5 10" id="KW-0653">Protein transport</keyword>
<evidence type="ECO:0000313" key="12">
    <source>
        <dbReference type="EMBL" id="NJB67388.1"/>
    </source>
</evidence>
<keyword evidence="8 10" id="KW-0472">Membrane</keyword>
<dbReference type="InterPro" id="IPR003369">
    <property type="entry name" value="TatA/B/E"/>
</dbReference>
<dbReference type="GO" id="GO:0008320">
    <property type="term" value="F:protein transmembrane transporter activity"/>
    <property type="evidence" value="ECO:0007669"/>
    <property type="project" value="UniProtKB-UniRule"/>
</dbReference>
<comment type="similarity">
    <text evidence="10">Belongs to the TatA/E family.</text>
</comment>
<feature type="compositionally biased region" description="Low complexity" evidence="11">
    <location>
        <begin position="81"/>
        <end position="102"/>
    </location>
</feature>
<dbReference type="InterPro" id="IPR018448">
    <property type="entry name" value="TatB"/>
</dbReference>
<evidence type="ECO:0000256" key="8">
    <source>
        <dbReference type="ARBA" id="ARBA00023136"/>
    </source>
</evidence>
<dbReference type="PANTHER" id="PTHR33162">
    <property type="entry name" value="SEC-INDEPENDENT PROTEIN TRANSLOCASE PROTEIN TATA, CHLOROPLASTIC"/>
    <property type="match status" value="1"/>
</dbReference>
<comment type="subunit">
    <text evidence="10">Forms a complex with TatC.</text>
</comment>
<comment type="function">
    <text evidence="9">Part of the twin-arginine translocation (Tat) system that transports large folded proteins containing a characteristic twin-arginine motif in their signal peptide across the thylakoid membrane. Involved in delta pH-dependent protein transport required for chloroplast development, especially thylakoid membrane formation. TATC and TATB mediate precursor recognition, whereas TATA facilitates translocation.</text>
</comment>
<evidence type="ECO:0000256" key="6">
    <source>
        <dbReference type="ARBA" id="ARBA00022989"/>
    </source>
</evidence>
<reference evidence="12 13" key="1">
    <citation type="submission" date="2020-03" db="EMBL/GenBank/DDBJ databases">
        <title>Genomic Encyclopedia of Type Strains, Phase IV (KMG-IV): sequencing the most valuable type-strain genomes for metagenomic binning, comparative biology and taxonomic classification.</title>
        <authorList>
            <person name="Goeker M."/>
        </authorList>
    </citation>
    <scope>NUCLEOTIDE SEQUENCE [LARGE SCALE GENOMIC DNA]</scope>
    <source>
        <strain evidence="12 13">DSM 24233</strain>
    </source>
</reference>
<dbReference type="NCBIfam" id="TIGR01411">
    <property type="entry name" value="tatAE"/>
    <property type="match status" value="1"/>
</dbReference>
<feature type="region of interest" description="Disordered" evidence="11">
    <location>
        <begin position="53"/>
        <end position="102"/>
    </location>
</feature>
<keyword evidence="13" id="KW-1185">Reference proteome</keyword>
<dbReference type="EMBL" id="JAATJA010000001">
    <property type="protein sequence ID" value="NJB67388.1"/>
    <property type="molecule type" value="Genomic_DNA"/>
</dbReference>
<evidence type="ECO:0000256" key="10">
    <source>
        <dbReference type="HAMAP-Rule" id="MF_00236"/>
    </source>
</evidence>
<dbReference type="InterPro" id="IPR006312">
    <property type="entry name" value="TatA/E"/>
</dbReference>
<comment type="subcellular location">
    <subcellularLocation>
        <location evidence="10">Cell membrane</location>
        <topology evidence="10">Single-pass membrane protein</topology>
    </subcellularLocation>
    <subcellularLocation>
        <location evidence="1">Membrane</location>
        <topology evidence="1">Single-pass membrane protein</topology>
    </subcellularLocation>
</comment>
<dbReference type="Proteomes" id="UP000580856">
    <property type="component" value="Unassembled WGS sequence"/>
</dbReference>
<name>A0A846QGG8_9BACT</name>